<dbReference type="InterPro" id="IPR046537">
    <property type="entry name" value="DUF6602"/>
</dbReference>
<keyword evidence="3" id="KW-1185">Reference proteome</keyword>
<proteinExistence type="predicted"/>
<gene>
    <name evidence="2" type="ORF">CLPU_1c01080</name>
</gene>
<dbReference type="RefSeq" id="WP_050353680.1">
    <property type="nucleotide sequence ID" value="NZ_LGSS01000001.1"/>
</dbReference>
<dbReference type="OrthoDB" id="3035083at2"/>
<evidence type="ECO:0000313" key="3">
    <source>
        <dbReference type="Proteomes" id="UP000037267"/>
    </source>
</evidence>
<protein>
    <recommendedName>
        <fullName evidence="1">DUF6602 domain-containing protein</fullName>
    </recommendedName>
</protein>
<dbReference type="Proteomes" id="UP000037267">
    <property type="component" value="Unassembled WGS sequence"/>
</dbReference>
<evidence type="ECO:0000313" key="2">
    <source>
        <dbReference type="EMBL" id="KNF09943.1"/>
    </source>
</evidence>
<dbReference type="Pfam" id="PF20247">
    <property type="entry name" value="DUF6602"/>
    <property type="match status" value="1"/>
</dbReference>
<accession>A0A0L0WEP0</accession>
<sequence length="218" mass="26396">MRYFDEFDEYIERLLLLQFEASEIINHNLTRGEIREDFLKEQVKKQFEHFHYHKGVICHNKYESDQIDVIVTQNTTRCRRLGEHSIVDIKDVEMIIEVKTCAKTSDFRKLNALAKELKELDSQYVPKVGMFCYSYEIKERNLLKKFSYRFDEDIQGYELDEKLYKEYEYIDFVLAMDKDKEKLGENKDFFIIKDITGDFMLFKDKPVSKYFFNLFSHI</sequence>
<dbReference type="STRING" id="1503.CLPU_1c01080"/>
<dbReference type="AlphaFoldDB" id="A0A0L0WEP0"/>
<feature type="domain" description="DUF6602" evidence="1">
    <location>
        <begin position="21"/>
        <end position="119"/>
    </location>
</feature>
<dbReference type="EMBL" id="LGSS01000001">
    <property type="protein sequence ID" value="KNF09943.1"/>
    <property type="molecule type" value="Genomic_DNA"/>
</dbReference>
<comment type="caution">
    <text evidence="2">The sequence shown here is derived from an EMBL/GenBank/DDBJ whole genome shotgun (WGS) entry which is preliminary data.</text>
</comment>
<organism evidence="2 3">
    <name type="scientific">Gottschalkia purinilytica</name>
    <name type="common">Clostridium purinilyticum</name>
    <dbReference type="NCBI Taxonomy" id="1503"/>
    <lineage>
        <taxon>Bacteria</taxon>
        <taxon>Bacillati</taxon>
        <taxon>Bacillota</taxon>
        <taxon>Tissierellia</taxon>
        <taxon>Tissierellales</taxon>
        <taxon>Gottschalkiaceae</taxon>
        <taxon>Gottschalkia</taxon>
    </lineage>
</organism>
<evidence type="ECO:0000259" key="1">
    <source>
        <dbReference type="Pfam" id="PF20247"/>
    </source>
</evidence>
<reference evidence="3" key="1">
    <citation type="submission" date="2015-07" db="EMBL/GenBank/DDBJ databases">
        <title>Draft genome sequence of the purine-degrading Gottschalkia purinilyticum DSM 1384 (formerly Clostridium purinilyticum).</title>
        <authorList>
            <person name="Poehlein A."/>
            <person name="Schiel-Bengelsdorf B."/>
            <person name="Bengelsdorf F.R."/>
            <person name="Daniel R."/>
            <person name="Duerre P."/>
        </authorList>
    </citation>
    <scope>NUCLEOTIDE SEQUENCE [LARGE SCALE GENOMIC DNA]</scope>
    <source>
        <strain evidence="3">DSM 1384</strain>
    </source>
</reference>
<name>A0A0L0WEP0_GOTPU</name>